<accession>A0A6A0A8X9</accession>
<reference evidence="1 2" key="1">
    <citation type="submission" date="2020-02" db="EMBL/GenBank/DDBJ databases">
        <title>Draft genome sequence of Haematococcus lacustris strain NIES-144.</title>
        <authorList>
            <person name="Morimoto D."/>
            <person name="Nakagawa S."/>
            <person name="Yoshida T."/>
            <person name="Sawayama S."/>
        </authorList>
    </citation>
    <scope>NUCLEOTIDE SEQUENCE [LARGE SCALE GENOMIC DNA]</scope>
    <source>
        <strain evidence="1 2">NIES-144</strain>
    </source>
</reference>
<evidence type="ECO:0000313" key="1">
    <source>
        <dbReference type="EMBL" id="GFH29085.1"/>
    </source>
</evidence>
<dbReference type="EMBL" id="BLLF01004176">
    <property type="protein sequence ID" value="GFH29085.1"/>
    <property type="molecule type" value="Genomic_DNA"/>
</dbReference>
<name>A0A6A0A8X9_HAELA</name>
<organism evidence="1 2">
    <name type="scientific">Haematococcus lacustris</name>
    <name type="common">Green alga</name>
    <name type="synonym">Haematococcus pluvialis</name>
    <dbReference type="NCBI Taxonomy" id="44745"/>
    <lineage>
        <taxon>Eukaryota</taxon>
        <taxon>Viridiplantae</taxon>
        <taxon>Chlorophyta</taxon>
        <taxon>core chlorophytes</taxon>
        <taxon>Chlorophyceae</taxon>
        <taxon>CS clade</taxon>
        <taxon>Chlamydomonadales</taxon>
        <taxon>Haematococcaceae</taxon>
        <taxon>Haematococcus</taxon>
    </lineage>
</organism>
<keyword evidence="2" id="KW-1185">Reference proteome</keyword>
<dbReference type="AlphaFoldDB" id="A0A6A0A8X9"/>
<protein>
    <submittedName>
        <fullName evidence="1">Uncharacterized protein</fullName>
    </submittedName>
</protein>
<comment type="caution">
    <text evidence="1">The sequence shown here is derived from an EMBL/GenBank/DDBJ whole genome shotgun (WGS) entry which is preliminary data.</text>
</comment>
<proteinExistence type="predicted"/>
<feature type="non-terminal residue" evidence="1">
    <location>
        <position position="84"/>
    </location>
</feature>
<gene>
    <name evidence="1" type="ORF">HaLaN_27686</name>
</gene>
<dbReference type="Proteomes" id="UP000485058">
    <property type="component" value="Unassembled WGS sequence"/>
</dbReference>
<evidence type="ECO:0000313" key="2">
    <source>
        <dbReference type="Proteomes" id="UP000485058"/>
    </source>
</evidence>
<sequence>MCRPAKHNGRAAKHNGRAAKCLIIVERQLITVERQSTIFVQSVSGSVYSATVLRRVIDSVGQREIWCWSTAEGSGYGIGEPQIY</sequence>